<dbReference type="PROSITE" id="PS50234">
    <property type="entry name" value="VWFA"/>
    <property type="match status" value="1"/>
</dbReference>
<dbReference type="RefSeq" id="WP_143254398.1">
    <property type="nucleotide sequence ID" value="NZ_FUWY01000003.1"/>
</dbReference>
<evidence type="ECO:0000313" key="4">
    <source>
        <dbReference type="Proteomes" id="UP000243297"/>
    </source>
</evidence>
<protein>
    <submittedName>
        <fullName evidence="3">von Willebrand factor type A domain-containing protein</fullName>
    </submittedName>
</protein>
<dbReference type="InterPro" id="IPR036465">
    <property type="entry name" value="vWFA_dom_sf"/>
</dbReference>
<dbReference type="InterPro" id="IPR002035">
    <property type="entry name" value="VWF_A"/>
</dbReference>
<accession>A0A1T4MBB8</accession>
<evidence type="ECO:0000259" key="2">
    <source>
        <dbReference type="PROSITE" id="PS50234"/>
    </source>
</evidence>
<keyword evidence="1" id="KW-0732">Signal</keyword>
<feature type="domain" description="VWFA" evidence="2">
    <location>
        <begin position="226"/>
        <end position="426"/>
    </location>
</feature>
<dbReference type="Gene3D" id="3.40.50.410">
    <property type="entry name" value="von Willebrand factor, type A domain"/>
    <property type="match status" value="1"/>
</dbReference>
<dbReference type="Pfam" id="PF00092">
    <property type="entry name" value="VWA"/>
    <property type="match status" value="1"/>
</dbReference>
<organism evidence="3 4">
    <name type="scientific">Anaerorhabdus furcosa</name>
    <dbReference type="NCBI Taxonomy" id="118967"/>
    <lineage>
        <taxon>Bacteria</taxon>
        <taxon>Bacillati</taxon>
        <taxon>Bacillota</taxon>
        <taxon>Erysipelotrichia</taxon>
        <taxon>Erysipelotrichales</taxon>
        <taxon>Erysipelotrichaceae</taxon>
        <taxon>Anaerorhabdus</taxon>
    </lineage>
</organism>
<dbReference type="CDD" id="cd00198">
    <property type="entry name" value="vWFA"/>
    <property type="match status" value="1"/>
</dbReference>
<dbReference type="SMART" id="SM00327">
    <property type="entry name" value="VWA"/>
    <property type="match status" value="1"/>
</dbReference>
<evidence type="ECO:0000313" key="3">
    <source>
        <dbReference type="EMBL" id="SJZ64283.1"/>
    </source>
</evidence>
<dbReference type="Proteomes" id="UP000243297">
    <property type="component" value="Unassembled WGS sequence"/>
</dbReference>
<dbReference type="STRING" id="118967.SAMN02745191_1186"/>
<feature type="signal peptide" evidence="1">
    <location>
        <begin position="1"/>
        <end position="27"/>
    </location>
</feature>
<evidence type="ECO:0000256" key="1">
    <source>
        <dbReference type="SAM" id="SignalP"/>
    </source>
</evidence>
<feature type="non-terminal residue" evidence="3">
    <location>
        <position position="922"/>
    </location>
</feature>
<proteinExistence type="predicted"/>
<dbReference type="AlphaFoldDB" id="A0A1T4MBB8"/>
<gene>
    <name evidence="3" type="ORF">SAMN02745191_1186</name>
</gene>
<dbReference type="SUPFAM" id="SSF53300">
    <property type="entry name" value="vWA-like"/>
    <property type="match status" value="1"/>
</dbReference>
<name>A0A1T4MBB8_9FIRM</name>
<sequence>MKKLIKLMLALMLMLTVVPTSSWQVFATVGEETITIENKPEENTGNFSSEPTTTPEVTVVPESTPEITATPDVAPTPEVTPTGTPEVTVGKTTLVTIHQYIENDQVVNKEVIIEDLEIGQTIQAKDYALSIDGQTVVSTSNDSLLLQRSDNVIVYEYEIINSGQLLSYGSVIAGSSSNKKARSAKVGNDEPGAVFTTKQARWVDENSGIAAIDFTVKGNPVITGSDVLLIVDNSASMTNAGEDRWTPLQDSVKSFVNELYADVNGHTSTNKIGLLAFSSNADSYTDGFAGVNDLISVNAGGSAGKYSAKEYYNNILWNILSPYGNSTNYEVAFESAVKMFTDLDSDRPKFVIFLSDGVPNAGDYETAKMYSNQLKTSGVKVFSLGLRLAGEKPFNEFIEPLASNPTSQYAKDIQDLSQLQSIYRELAGQIKIAGTDAIITDYINSEIFEIASKPDSNVNYEASHGTVLIEGNKVVWNIGDITESEKKLTIYVKVSNVNASGLVYTNTSANNTYVDYANSSQTKDIPNASLTIGNKGSIQMNYYLVDKNGKLISQTGAPLDDFSKRVVLETEMFEKNGSSSLDFGTYHPYPPTTIVVDNVTYVYVASGEYNTSIDKVIILNPANKTENVYYGYKEYTVPNFIFYVQHYLENEDGSFTKQEMSSKYETPSVEGEILYAKNYVNEGYLTNYTFVENHKDSISQIENKINSQNNLLTVYYTRIMDNIEYKVNHVVNGKSTIDTVKGTIWRGESQKTIEVTSDSLKAKTDKDYAGYKIESIKDGKGNDVKFGDKVPNGTIITINYIKDETQTKDIHYTVKHVAGTQEINDDFTVTVQVLETKAPVQAIIAKTIIGYKVVQSDIDNAPTTVAEGEVITINYVKDETQTKEVSYEVTHKLPNGDSEVVTVKETVWINDADELKVTAESI</sequence>
<dbReference type="EMBL" id="FUWY01000003">
    <property type="protein sequence ID" value="SJZ64283.1"/>
    <property type="molecule type" value="Genomic_DNA"/>
</dbReference>
<keyword evidence="4" id="KW-1185">Reference proteome</keyword>
<dbReference type="OrthoDB" id="599464at2"/>
<reference evidence="4" key="1">
    <citation type="submission" date="2017-02" db="EMBL/GenBank/DDBJ databases">
        <authorList>
            <person name="Varghese N."/>
            <person name="Submissions S."/>
        </authorList>
    </citation>
    <scope>NUCLEOTIDE SEQUENCE [LARGE SCALE GENOMIC DNA]</scope>
    <source>
        <strain evidence="4">ATCC 25662</strain>
    </source>
</reference>
<feature type="chain" id="PRO_5012639861" evidence="1">
    <location>
        <begin position="28"/>
        <end position="922"/>
    </location>
</feature>